<dbReference type="GO" id="GO:0000272">
    <property type="term" value="P:polysaccharide catabolic process"/>
    <property type="evidence" value="ECO:0007669"/>
    <property type="project" value="InterPro"/>
</dbReference>
<dbReference type="CDD" id="cd08547">
    <property type="entry name" value="Type_II_cohesin"/>
    <property type="match status" value="1"/>
</dbReference>
<name>A0A9X2L492_9BACT</name>
<feature type="domain" description="Fibronectin type-III" evidence="1">
    <location>
        <begin position="253"/>
        <end position="342"/>
    </location>
</feature>
<dbReference type="Pfam" id="PF18962">
    <property type="entry name" value="Por_Secre_tail"/>
    <property type="match status" value="1"/>
</dbReference>
<dbReference type="InterPro" id="IPR002102">
    <property type="entry name" value="Cohesin_dom"/>
</dbReference>
<proteinExistence type="predicted"/>
<dbReference type="NCBIfam" id="TIGR04183">
    <property type="entry name" value="Por_Secre_tail"/>
    <property type="match status" value="1"/>
</dbReference>
<dbReference type="InterPro" id="IPR003961">
    <property type="entry name" value="FN3_dom"/>
</dbReference>
<dbReference type="Gene3D" id="2.60.40.680">
    <property type="match status" value="1"/>
</dbReference>
<evidence type="ECO:0000259" key="1">
    <source>
        <dbReference type="PROSITE" id="PS50853"/>
    </source>
</evidence>
<reference evidence="2" key="1">
    <citation type="submission" date="2022-06" db="EMBL/GenBank/DDBJ databases">
        <title>Gracilimonas sp. CAU 1638 isolated from sea sediment.</title>
        <authorList>
            <person name="Kim W."/>
        </authorList>
    </citation>
    <scope>NUCLEOTIDE SEQUENCE</scope>
    <source>
        <strain evidence="2">CAU 1638</strain>
    </source>
</reference>
<dbReference type="SMART" id="SM00060">
    <property type="entry name" value="FN3"/>
    <property type="match status" value="4"/>
</dbReference>
<evidence type="ECO:0000313" key="2">
    <source>
        <dbReference type="EMBL" id="MCP9291483.1"/>
    </source>
</evidence>
<dbReference type="SUPFAM" id="SSF49265">
    <property type="entry name" value="Fibronectin type III"/>
    <property type="match status" value="2"/>
</dbReference>
<dbReference type="CDD" id="cd00063">
    <property type="entry name" value="FN3"/>
    <property type="match status" value="4"/>
</dbReference>
<dbReference type="Gene3D" id="2.60.40.4070">
    <property type="match status" value="1"/>
</dbReference>
<feature type="domain" description="Fibronectin type-III" evidence="1">
    <location>
        <begin position="441"/>
        <end position="533"/>
    </location>
</feature>
<dbReference type="AlphaFoldDB" id="A0A9X2L492"/>
<dbReference type="Pfam" id="PF00963">
    <property type="entry name" value="Cohesin"/>
    <property type="match status" value="1"/>
</dbReference>
<dbReference type="InterPro" id="IPR036116">
    <property type="entry name" value="FN3_sf"/>
</dbReference>
<dbReference type="Gene3D" id="2.60.40.10">
    <property type="entry name" value="Immunoglobulins"/>
    <property type="match status" value="4"/>
</dbReference>
<dbReference type="InterPro" id="IPR050617">
    <property type="entry name" value="E3_ligase_FN3/SPRY"/>
</dbReference>
<organism evidence="2 3">
    <name type="scientific">Gracilimonas sediminicola</name>
    <dbReference type="NCBI Taxonomy" id="2952158"/>
    <lineage>
        <taxon>Bacteria</taxon>
        <taxon>Pseudomonadati</taxon>
        <taxon>Balneolota</taxon>
        <taxon>Balneolia</taxon>
        <taxon>Balneolales</taxon>
        <taxon>Balneolaceae</taxon>
        <taxon>Gracilimonas</taxon>
    </lineage>
</organism>
<dbReference type="EMBL" id="JANDBC010000001">
    <property type="protein sequence ID" value="MCP9291483.1"/>
    <property type="molecule type" value="Genomic_DNA"/>
</dbReference>
<dbReference type="SUPFAM" id="SSF49384">
    <property type="entry name" value="Carbohydrate-binding domain"/>
    <property type="match status" value="1"/>
</dbReference>
<evidence type="ECO:0000313" key="3">
    <source>
        <dbReference type="Proteomes" id="UP001139125"/>
    </source>
</evidence>
<dbReference type="InterPro" id="IPR026444">
    <property type="entry name" value="Secre_tail"/>
</dbReference>
<sequence>MHIAKITVLMAFICMVIQGLAFSQGVLVSAPDTLITDGSEVIEYPLEISNLSPDSLLGFTFVVQYDSEVVSIVDHKNTDLSKGFFIQHNPDNHGLYRITGANSHAIHEDGILIKLIVEVIGEGTSSIIFEQASINEGNPELSISNGEISVSSYQTAPKLIAPFDGQENISEDALLKWSSNPLYASYEVQYSSNSSLNPVTSYNDVQDTSIIIQDLDYNTQYYWRVRAINKAGSSNWSEVRSFTTTVQEPTFPELTSPFNESENINLSPELTWSESERADTYVVQLDESDNFSSLIKEDTTSTTSLQLEDLDYLTKYYWRVKALNTGGESDWSNTFSFTTIIEDPDMASLLFPENHAADIDTLVTMVWSEADRAESFRVQLSESNSFASLAEDKTISDTVLSVGGLDFSTTYYWRVKSINAGGVSEWTAGNQFTTGSAEAGTPSLLSPSNNSTNLDTALTFTWRSAEHAIEYEIQVSENINFGSLVKQNASASDTSVTFKGFDFDTRYYWRVRAFAENTTSGWSSTFNFITTEKQNEPPFIQNAIGPLTLFEDFGVESVVNLDSVFGDHESETLVYDIQGELEVVEVSISDSDLILSSIENVYGSEEIMITASDEGGETINSVVEVTITAVNDLPYFVEIPDTVRFKSGEEYEFVYGDLVGDVEDRFSDLSFDYTLNPEEIDVQFSATDKSLTFTAPDYTGEVLFTLKVTDLDGGTAEAKIVIVVDDIITSSESIEEIPTEFSLSQNYPNPFNPTTQITYQLPNAAAVSFRVYDMTGREVYSIINQQKSAGEHTVKFDASNLSSGIYIYQLKAGSFIETKRMTLIK</sequence>
<dbReference type="InterPro" id="IPR008965">
    <property type="entry name" value="CBM2/CBM3_carb-bd_dom_sf"/>
</dbReference>
<dbReference type="PROSITE" id="PS50853">
    <property type="entry name" value="FN3"/>
    <property type="match status" value="3"/>
</dbReference>
<dbReference type="PANTHER" id="PTHR24099">
    <property type="entry name" value="E3 UBIQUITIN-PROTEIN LIGASE TRIM36-RELATED"/>
    <property type="match status" value="1"/>
</dbReference>
<dbReference type="InterPro" id="IPR013783">
    <property type="entry name" value="Ig-like_fold"/>
</dbReference>
<dbReference type="PANTHER" id="PTHR24099:SF11">
    <property type="entry name" value="FIBRONECTIN TYPE III DOMAIN-CONTAINING 3BA-RELATED"/>
    <property type="match status" value="1"/>
</dbReference>
<accession>A0A9X2L492</accession>
<dbReference type="GO" id="GO:0030246">
    <property type="term" value="F:carbohydrate binding"/>
    <property type="evidence" value="ECO:0007669"/>
    <property type="project" value="InterPro"/>
</dbReference>
<dbReference type="Pfam" id="PF00041">
    <property type="entry name" value="fn3"/>
    <property type="match status" value="2"/>
</dbReference>
<comment type="caution">
    <text evidence="2">The sequence shown here is derived from an EMBL/GenBank/DDBJ whole genome shotgun (WGS) entry which is preliminary data.</text>
</comment>
<gene>
    <name evidence="2" type="ORF">NM125_07795</name>
</gene>
<dbReference type="Proteomes" id="UP001139125">
    <property type="component" value="Unassembled WGS sequence"/>
</dbReference>
<dbReference type="RefSeq" id="WP_255134349.1">
    <property type="nucleotide sequence ID" value="NZ_JANDBC010000001.1"/>
</dbReference>
<feature type="domain" description="Fibronectin type-III" evidence="1">
    <location>
        <begin position="156"/>
        <end position="248"/>
    </location>
</feature>
<protein>
    <submittedName>
        <fullName evidence="2">Fibronectin type III domain-containing protein</fullName>
    </submittedName>
</protein>
<keyword evidence="3" id="KW-1185">Reference proteome</keyword>